<accession>A0A5M8NUB7</accession>
<reference evidence="1 2" key="1">
    <citation type="submission" date="2019-03" db="EMBL/GenBank/DDBJ databases">
        <title>Single cell metagenomics reveals metabolic interactions within the superorganism composed of flagellate Streblomastix strix and complex community of Bacteroidetes bacteria on its surface.</title>
        <authorList>
            <person name="Treitli S.C."/>
            <person name="Kolisko M."/>
            <person name="Husnik F."/>
            <person name="Keeling P."/>
            <person name="Hampl V."/>
        </authorList>
    </citation>
    <scope>NUCLEOTIDE SEQUENCE [LARGE SCALE GENOMIC DNA]</scope>
    <source>
        <strain evidence="1">St1</strain>
    </source>
</reference>
<proteinExistence type="predicted"/>
<dbReference type="AlphaFoldDB" id="A0A5M8NUB7"/>
<organism evidence="1 2">
    <name type="scientific">Candidatus Ordinivivax streblomastigis</name>
    <dbReference type="NCBI Taxonomy" id="2540710"/>
    <lineage>
        <taxon>Bacteria</taxon>
        <taxon>Pseudomonadati</taxon>
        <taxon>Bacteroidota</taxon>
        <taxon>Bacteroidia</taxon>
        <taxon>Bacteroidales</taxon>
        <taxon>Candidatus Ordinivivax</taxon>
    </lineage>
</organism>
<dbReference type="Proteomes" id="UP000324575">
    <property type="component" value="Unassembled WGS sequence"/>
</dbReference>
<gene>
    <name evidence="1" type="ORF">EZS26_003201</name>
</gene>
<protein>
    <submittedName>
        <fullName evidence="1">Uncharacterized protein</fullName>
    </submittedName>
</protein>
<comment type="caution">
    <text evidence="1">The sequence shown here is derived from an EMBL/GenBank/DDBJ whole genome shotgun (WGS) entry which is preliminary data.</text>
</comment>
<name>A0A5M8NUB7_9BACT</name>
<sequence length="158" mass="18902">MKENAKSVPVITEEAVIEPPSLEDIRETQRQNKVKEQDEKLNIALDYTRESFALYLSDEHLKVLTRNVQIYINKLDAKELKPVKVKELSINDLRHFGWNIWNFFKPRNQMDIAHFLKIVFPDIFKEAEFDSIKRHLKDDELKGLLRYRRALHSLKTYY</sequence>
<evidence type="ECO:0000313" key="2">
    <source>
        <dbReference type="Proteomes" id="UP000324575"/>
    </source>
</evidence>
<evidence type="ECO:0000313" key="1">
    <source>
        <dbReference type="EMBL" id="KAA6300661.1"/>
    </source>
</evidence>
<dbReference type="EMBL" id="SNRX01000058">
    <property type="protein sequence ID" value="KAA6300661.1"/>
    <property type="molecule type" value="Genomic_DNA"/>
</dbReference>